<evidence type="ECO:0000313" key="3">
    <source>
        <dbReference type="Proteomes" id="UP000525078"/>
    </source>
</evidence>
<dbReference type="Proteomes" id="UP000525078">
    <property type="component" value="Unassembled WGS sequence"/>
</dbReference>
<accession>A0A7J6EPF1</accession>
<reference evidence="2 3" key="1">
    <citation type="journal article" date="2020" name="bioRxiv">
        <title>Sequence and annotation of 42 cannabis genomes reveals extensive copy number variation in cannabinoid synthesis and pathogen resistance genes.</title>
        <authorList>
            <person name="Mckernan K.J."/>
            <person name="Helbert Y."/>
            <person name="Kane L.T."/>
            <person name="Ebling H."/>
            <person name="Zhang L."/>
            <person name="Liu B."/>
            <person name="Eaton Z."/>
            <person name="Mclaughlin S."/>
            <person name="Kingan S."/>
            <person name="Baybayan P."/>
            <person name="Concepcion G."/>
            <person name="Jordan M."/>
            <person name="Riva A."/>
            <person name="Barbazuk W."/>
            <person name="Harkins T."/>
        </authorList>
    </citation>
    <scope>NUCLEOTIDE SEQUENCE [LARGE SCALE GENOMIC DNA]</scope>
    <source>
        <strain evidence="3">cv. Jamaican Lion 4</strain>
        <tissue evidence="2">Leaf</tissue>
    </source>
</reference>
<name>A0A7J6EPF1_CANSA</name>
<gene>
    <name evidence="2" type="ORF">F8388_005734</name>
</gene>
<feature type="region of interest" description="Disordered" evidence="1">
    <location>
        <begin position="37"/>
        <end position="66"/>
    </location>
</feature>
<proteinExistence type="predicted"/>
<sequence>MTELSNENRIERILGLGLYSLNLGDLHSQSQQEMSTTAFSGGYGTMPITTKTGHDQASSSSSTSSDLSFISRAKQTSQSVIAMLCPLA</sequence>
<feature type="compositionally biased region" description="Polar residues" evidence="1">
    <location>
        <begin position="47"/>
        <end position="57"/>
    </location>
</feature>
<evidence type="ECO:0000313" key="2">
    <source>
        <dbReference type="EMBL" id="KAF4360322.1"/>
    </source>
</evidence>
<comment type="caution">
    <text evidence="2">The sequence shown here is derived from an EMBL/GenBank/DDBJ whole genome shotgun (WGS) entry which is preliminary data.</text>
</comment>
<organism evidence="2 3">
    <name type="scientific">Cannabis sativa</name>
    <name type="common">Hemp</name>
    <name type="synonym">Marijuana</name>
    <dbReference type="NCBI Taxonomy" id="3483"/>
    <lineage>
        <taxon>Eukaryota</taxon>
        <taxon>Viridiplantae</taxon>
        <taxon>Streptophyta</taxon>
        <taxon>Embryophyta</taxon>
        <taxon>Tracheophyta</taxon>
        <taxon>Spermatophyta</taxon>
        <taxon>Magnoliopsida</taxon>
        <taxon>eudicotyledons</taxon>
        <taxon>Gunneridae</taxon>
        <taxon>Pentapetalae</taxon>
        <taxon>rosids</taxon>
        <taxon>fabids</taxon>
        <taxon>Rosales</taxon>
        <taxon>Cannabaceae</taxon>
        <taxon>Cannabis</taxon>
    </lineage>
</organism>
<protein>
    <submittedName>
        <fullName evidence="2">Uncharacterized protein</fullName>
    </submittedName>
</protein>
<dbReference type="AlphaFoldDB" id="A0A7J6EPF1"/>
<dbReference type="EMBL" id="JAATIP010000205">
    <property type="protein sequence ID" value="KAF4360322.1"/>
    <property type="molecule type" value="Genomic_DNA"/>
</dbReference>
<evidence type="ECO:0000256" key="1">
    <source>
        <dbReference type="SAM" id="MobiDB-lite"/>
    </source>
</evidence>